<reference evidence="2" key="1">
    <citation type="journal article" date="2014" name="Int. J. Syst. Evol. Microbiol.">
        <title>Complete genome sequence of Corynebacterium casei LMG S-19264T (=DSM 44701T), isolated from a smear-ripened cheese.</title>
        <authorList>
            <consortium name="US DOE Joint Genome Institute (JGI-PGF)"/>
            <person name="Walter F."/>
            <person name="Albersmeier A."/>
            <person name="Kalinowski J."/>
            <person name="Ruckert C."/>
        </authorList>
    </citation>
    <scope>NUCLEOTIDE SEQUENCE</scope>
    <source>
        <strain evidence="2">CGMCC 1.12785</strain>
    </source>
</reference>
<feature type="region of interest" description="Disordered" evidence="1">
    <location>
        <begin position="255"/>
        <end position="274"/>
    </location>
</feature>
<dbReference type="EMBL" id="BMFY01000017">
    <property type="protein sequence ID" value="GGA25886.1"/>
    <property type="molecule type" value="Genomic_DNA"/>
</dbReference>
<feature type="compositionally biased region" description="Basic and acidic residues" evidence="1">
    <location>
        <begin position="500"/>
        <end position="509"/>
    </location>
</feature>
<dbReference type="Proteomes" id="UP000616114">
    <property type="component" value="Unassembled WGS sequence"/>
</dbReference>
<name>A0A8J2XME6_9MICO</name>
<protein>
    <recommendedName>
        <fullName evidence="4">PGAP1-like protein</fullName>
    </recommendedName>
</protein>
<reference evidence="2" key="2">
    <citation type="submission" date="2020-09" db="EMBL/GenBank/DDBJ databases">
        <authorList>
            <person name="Sun Q."/>
            <person name="Zhou Y."/>
        </authorList>
    </citation>
    <scope>NUCLEOTIDE SEQUENCE</scope>
    <source>
        <strain evidence="2">CGMCC 1.12785</strain>
    </source>
</reference>
<evidence type="ECO:0000256" key="1">
    <source>
        <dbReference type="SAM" id="MobiDB-lite"/>
    </source>
</evidence>
<keyword evidence="3" id="KW-1185">Reference proteome</keyword>
<dbReference type="RefSeq" id="WP_188551817.1">
    <property type="nucleotide sequence ID" value="NZ_BMFY01000017.1"/>
</dbReference>
<organism evidence="2 3">
    <name type="scientific">Sediminivirga luteola</name>
    <dbReference type="NCBI Taxonomy" id="1774748"/>
    <lineage>
        <taxon>Bacteria</taxon>
        <taxon>Bacillati</taxon>
        <taxon>Actinomycetota</taxon>
        <taxon>Actinomycetes</taxon>
        <taxon>Micrococcales</taxon>
        <taxon>Brevibacteriaceae</taxon>
        <taxon>Sediminivirga</taxon>
    </lineage>
</organism>
<dbReference type="Gene3D" id="3.40.50.1820">
    <property type="entry name" value="alpha/beta hydrolase"/>
    <property type="match status" value="1"/>
</dbReference>
<evidence type="ECO:0008006" key="4">
    <source>
        <dbReference type="Google" id="ProtNLM"/>
    </source>
</evidence>
<dbReference type="SUPFAM" id="SSF53474">
    <property type="entry name" value="alpha/beta-Hydrolases"/>
    <property type="match status" value="1"/>
</dbReference>
<accession>A0A8J2XME6</accession>
<gene>
    <name evidence="2" type="ORF">GCM10011333_31050</name>
</gene>
<feature type="region of interest" description="Disordered" evidence="1">
    <location>
        <begin position="481"/>
        <end position="522"/>
    </location>
</feature>
<proteinExistence type="predicted"/>
<dbReference type="AlphaFoldDB" id="A0A8J2XME6"/>
<comment type="caution">
    <text evidence="2">The sequence shown here is derived from an EMBL/GenBank/DDBJ whole genome shotgun (WGS) entry which is preliminary data.</text>
</comment>
<evidence type="ECO:0000313" key="3">
    <source>
        <dbReference type="Proteomes" id="UP000616114"/>
    </source>
</evidence>
<evidence type="ECO:0000313" key="2">
    <source>
        <dbReference type="EMBL" id="GGA25886.1"/>
    </source>
</evidence>
<dbReference type="InterPro" id="IPR029058">
    <property type="entry name" value="AB_hydrolase_fold"/>
</dbReference>
<sequence length="522" mass="54480">MTAPGGRVTGGAYAIEARTADMRATAAHCEDIAGRTRTIATAAIGEDLALAAVPGSVLAPHTLVSVTGRIAGFELRGQACAASTAALAQALDMAAGAYERADSAVQDAPGRILHLLGLVTGAGLVLGAPARAFSPVAAAWTAVGAAAAWPWRPGTPAGRAAGRAAGGWATAGEILEHFVPGVVRGLTILGPGIPGTPFAVERPRDGAELAELLLLLARARGLMEKSGLEVHEVPASHTDPVDPPAGLTELFRRTAQQNKSREGTGAPNPRQENGEVRVEEILHPDGTRSWIVHVPGTTEWDPGRHDAPTDLTSNAEAVAGHETQAMRLVREAMERAGIAPGEEVLMTGHSQGGRTALGLLEDEEFLVRFNVTAVVTAGSPVATIEVPPEVEVLSIQHADDPVPFLDGGQNPGRAHWTTVTVEAPAGAPPRTGGEAHRSSAYEESIRALEDLGEGTAAGASVGEFLRRHRQFFSGRGGRAREFYGRRRYPPQHENGQEQGGSREHEDGGRFRQAARARPTVGG</sequence>